<sequence>MFRISTRPPAAVCGFAGTMASLAVLAAAVKIPASAGTVASAGASQAATTTGTTVAPQPTPFIGTSTPFVARSVLQPPSRSETRPASPSATASPAVLPENPRDIAQYLAAQRGWTGWEWTCLDELWRRESNYETTATNPASGAYGIPQALPAEKMASAGPDWRTDPVTQITWGLDYIASRYGEPCTAWRYWLRAGSY</sequence>
<evidence type="ECO:0000259" key="3">
    <source>
        <dbReference type="Pfam" id="PF01464"/>
    </source>
</evidence>
<organism evidence="4 5">
    <name type="scientific">Acidothermus cellulolyticus (strain ATCC 43068 / DSM 8971 / 11B)</name>
    <dbReference type="NCBI Taxonomy" id="351607"/>
    <lineage>
        <taxon>Bacteria</taxon>
        <taxon>Bacillati</taxon>
        <taxon>Actinomycetota</taxon>
        <taxon>Actinomycetes</taxon>
        <taxon>Acidothermales</taxon>
        <taxon>Acidothermaceae</taxon>
        <taxon>Acidothermus</taxon>
    </lineage>
</organism>
<name>A0LW42_ACIC1</name>
<evidence type="ECO:0000313" key="5">
    <source>
        <dbReference type="Proteomes" id="UP000008221"/>
    </source>
</evidence>
<dbReference type="SUPFAM" id="SSF53955">
    <property type="entry name" value="Lysozyme-like"/>
    <property type="match status" value="1"/>
</dbReference>
<dbReference type="AlphaFoldDB" id="A0LW42"/>
<dbReference type="InterPro" id="IPR008258">
    <property type="entry name" value="Transglycosylase_SLT_dom_1"/>
</dbReference>
<keyword evidence="5" id="KW-1185">Reference proteome</keyword>
<dbReference type="HOGENOM" id="CLU_059319_4_0_11"/>
<proteinExistence type="predicted"/>
<reference evidence="4 5" key="1">
    <citation type="journal article" date="2009" name="Genome Res.">
        <title>Complete genome of the cellulolytic thermophile Acidothermus cellulolyticus 11B provides insights into its ecophysiological and evolutionary adaptations.</title>
        <authorList>
            <person name="Barabote R.D."/>
            <person name="Xie G."/>
            <person name="Leu D.H."/>
            <person name="Normand P."/>
            <person name="Necsulea A."/>
            <person name="Daubin V."/>
            <person name="Medigue C."/>
            <person name="Adney W.S."/>
            <person name="Xu X.C."/>
            <person name="Lapidus A."/>
            <person name="Parales R.E."/>
            <person name="Detter C."/>
            <person name="Pujic P."/>
            <person name="Bruce D."/>
            <person name="Lavire C."/>
            <person name="Challacombe J.F."/>
            <person name="Brettin T.S."/>
            <person name="Berry A.M."/>
        </authorList>
    </citation>
    <scope>NUCLEOTIDE SEQUENCE [LARGE SCALE GENOMIC DNA]</scope>
    <source>
        <strain evidence="5">ATCC 43068 / DSM 8971 / 11B</strain>
    </source>
</reference>
<gene>
    <name evidence="4" type="ordered locus">Acel_1880</name>
</gene>
<feature type="compositionally biased region" description="Low complexity" evidence="1">
    <location>
        <begin position="84"/>
        <end position="94"/>
    </location>
</feature>
<dbReference type="Pfam" id="PF01464">
    <property type="entry name" value="SLT"/>
    <property type="match status" value="1"/>
</dbReference>
<evidence type="ECO:0000256" key="2">
    <source>
        <dbReference type="SAM" id="SignalP"/>
    </source>
</evidence>
<feature type="domain" description="Transglycosylase SLT" evidence="3">
    <location>
        <begin position="117"/>
        <end position="185"/>
    </location>
</feature>
<feature type="signal peptide" evidence="2">
    <location>
        <begin position="1"/>
        <end position="35"/>
    </location>
</feature>
<dbReference type="eggNOG" id="COG3583">
    <property type="taxonomic scope" value="Bacteria"/>
</dbReference>
<accession>A0LW42</accession>
<dbReference type="InterPro" id="IPR023346">
    <property type="entry name" value="Lysozyme-like_dom_sf"/>
</dbReference>
<dbReference type="Proteomes" id="UP000008221">
    <property type="component" value="Chromosome"/>
</dbReference>
<evidence type="ECO:0000313" key="4">
    <source>
        <dbReference type="EMBL" id="ABK53652.1"/>
    </source>
</evidence>
<dbReference type="STRING" id="351607.Acel_1880"/>
<dbReference type="RefSeq" id="WP_011720715.1">
    <property type="nucleotide sequence ID" value="NC_008578.1"/>
</dbReference>
<dbReference type="OrthoDB" id="9766277at2"/>
<feature type="chain" id="PRO_5002627053" evidence="2">
    <location>
        <begin position="36"/>
        <end position="196"/>
    </location>
</feature>
<dbReference type="EMBL" id="CP000481">
    <property type="protein sequence ID" value="ABK53652.1"/>
    <property type="molecule type" value="Genomic_DNA"/>
</dbReference>
<feature type="region of interest" description="Disordered" evidence="1">
    <location>
        <begin position="74"/>
        <end position="96"/>
    </location>
</feature>
<keyword evidence="2" id="KW-0732">Signal</keyword>
<evidence type="ECO:0000256" key="1">
    <source>
        <dbReference type="SAM" id="MobiDB-lite"/>
    </source>
</evidence>
<dbReference type="InParanoid" id="A0LW42"/>
<dbReference type="KEGG" id="ace:Acel_1880"/>
<protein>
    <submittedName>
        <fullName evidence="4">Secreted protein</fullName>
    </submittedName>
</protein>